<protein>
    <recommendedName>
        <fullName evidence="7">Mucoidy inhibitor MuiA family protein</fullName>
    </recommendedName>
</protein>
<reference evidence="5 6" key="1">
    <citation type="journal article" date="2014" name="Genome Announc.">
        <title>Complete Genome Sequence of Hyphomicrobium nitrativorans Strain NL23, a Denitrifying Bacterium Isolated from Biofilm of a Methanol-Fed Denitrification System Treating Seawater at the Montreal Biodome.</title>
        <authorList>
            <person name="Martineau C."/>
            <person name="Villeneuve C."/>
            <person name="Mauffrey F."/>
            <person name="Villemur R."/>
        </authorList>
    </citation>
    <scope>NUCLEOTIDE SEQUENCE [LARGE SCALE GENOMIC DNA]</scope>
    <source>
        <strain evidence="5">NL23</strain>
    </source>
</reference>
<dbReference type="PANTHER" id="PTHR31005:SF8">
    <property type="entry name" value="DUF4139 DOMAIN-CONTAINING PROTEIN"/>
    <property type="match status" value="1"/>
</dbReference>
<dbReference type="AlphaFoldDB" id="V5SC18"/>
<keyword evidence="6" id="KW-1185">Reference proteome</keyword>
<feature type="coiled-coil region" evidence="1">
    <location>
        <begin position="98"/>
        <end position="132"/>
    </location>
</feature>
<dbReference type="STRING" id="1029756.W911_08520"/>
<dbReference type="EMBL" id="CP006912">
    <property type="protein sequence ID" value="AHB48426.1"/>
    <property type="molecule type" value="Genomic_DNA"/>
</dbReference>
<evidence type="ECO:0000259" key="3">
    <source>
        <dbReference type="Pfam" id="PF13598"/>
    </source>
</evidence>
<sequence>MKQALGFALLILSVGVGAAYADEIEAPSRIESVTVFPVGAEVTRVARVAVNKGEHTIVFRDLPAGAVEGSIRVEGNATGRLEIGSVDTRRLFVPRADAQASASERRRLENEIERLRDQRASYEAEAQSAETQKELIGNLAQLPTRPAPAAGNAAEENWQAVLALITSASADAQRVLQSAQIKIRDTDRRIEDIEKQLREIAPERTERTEARVFVVAHAPLDADITVRYQVAHASWTPLYDVRLATGSKTVAPTLDLTRRAAISQRSGEAWDNIELVLSTTRPTAGASAPELETMIVDFEPEMPPPPPLATTRRFSGERQAAPQAGGIVGQYEAQDMVAAAPAPEPVIVEERAAEVVQAPFHALFAVPGRTSIPDTGEMKRVQLGSDTLEPALTIRTVPKVDAKAYLYAKLTVPKGAPLLPGAAALFRDGTFVGSGHLPLLSPDEEHEMGFGIDDLVRVRHAVSEQKRGETGLISTSRTDSRHYLLSVKSMHERPISLAVFDQVPVSAHQDIKVELTGRTAPSRQDVDDKRGVLVWEGTLEPDQEQTVEFGYRVSWPSAKSVIYR</sequence>
<proteinExistence type="predicted"/>
<feature type="signal peptide" evidence="2">
    <location>
        <begin position="1"/>
        <end position="21"/>
    </location>
</feature>
<organism evidence="5 6">
    <name type="scientific">Hyphomicrobium nitrativorans NL23</name>
    <dbReference type="NCBI Taxonomy" id="1029756"/>
    <lineage>
        <taxon>Bacteria</taxon>
        <taxon>Pseudomonadati</taxon>
        <taxon>Pseudomonadota</taxon>
        <taxon>Alphaproteobacteria</taxon>
        <taxon>Hyphomicrobiales</taxon>
        <taxon>Hyphomicrobiaceae</taxon>
        <taxon>Hyphomicrobium</taxon>
    </lineage>
</organism>
<dbReference type="OrthoDB" id="580912at2"/>
<feature type="domain" description="DUF4140" evidence="4">
    <location>
        <begin position="33"/>
        <end position="135"/>
    </location>
</feature>
<evidence type="ECO:0000256" key="2">
    <source>
        <dbReference type="SAM" id="SignalP"/>
    </source>
</evidence>
<dbReference type="RefSeq" id="WP_023787082.1">
    <property type="nucleotide sequence ID" value="NC_022997.1"/>
</dbReference>
<keyword evidence="1" id="KW-0175">Coiled coil</keyword>
<dbReference type="NCBIfam" id="TIGR02231">
    <property type="entry name" value="mucoidy inhibitor MuiA family protein"/>
    <property type="match status" value="1"/>
</dbReference>
<dbReference type="InterPro" id="IPR011935">
    <property type="entry name" value="CHP02231"/>
</dbReference>
<evidence type="ECO:0000313" key="6">
    <source>
        <dbReference type="Proteomes" id="UP000018542"/>
    </source>
</evidence>
<dbReference type="Pfam" id="PF13598">
    <property type="entry name" value="DUF4139"/>
    <property type="match status" value="1"/>
</dbReference>
<evidence type="ECO:0008006" key="7">
    <source>
        <dbReference type="Google" id="ProtNLM"/>
    </source>
</evidence>
<accession>V5SC18</accession>
<dbReference type="HOGENOM" id="CLU_010457_2_0_5"/>
<dbReference type="KEGG" id="hni:W911_08520"/>
<dbReference type="PANTHER" id="PTHR31005">
    <property type="entry name" value="DUF4139 DOMAIN-CONTAINING PROTEIN"/>
    <property type="match status" value="1"/>
</dbReference>
<evidence type="ECO:0000313" key="5">
    <source>
        <dbReference type="EMBL" id="AHB48426.1"/>
    </source>
</evidence>
<evidence type="ECO:0000259" key="4">
    <source>
        <dbReference type="Pfam" id="PF13600"/>
    </source>
</evidence>
<feature type="domain" description="DUF4139" evidence="3">
    <location>
        <begin position="224"/>
        <end position="556"/>
    </location>
</feature>
<dbReference type="Pfam" id="PF13600">
    <property type="entry name" value="DUF4140"/>
    <property type="match status" value="1"/>
</dbReference>
<dbReference type="Proteomes" id="UP000018542">
    <property type="component" value="Chromosome"/>
</dbReference>
<evidence type="ECO:0000256" key="1">
    <source>
        <dbReference type="SAM" id="Coils"/>
    </source>
</evidence>
<dbReference type="InterPro" id="IPR037291">
    <property type="entry name" value="DUF4139"/>
</dbReference>
<feature type="chain" id="PRO_5004740505" description="Mucoidy inhibitor MuiA family protein" evidence="2">
    <location>
        <begin position="22"/>
        <end position="564"/>
    </location>
</feature>
<gene>
    <name evidence="5" type="ORF">W911_08520</name>
</gene>
<dbReference type="PATRIC" id="fig|1029756.8.peg.1778"/>
<name>V5SC18_9HYPH</name>
<keyword evidence="2" id="KW-0732">Signal</keyword>
<dbReference type="InterPro" id="IPR025554">
    <property type="entry name" value="DUF4140"/>
</dbReference>